<dbReference type="GO" id="GO:0006108">
    <property type="term" value="P:malate metabolic process"/>
    <property type="evidence" value="ECO:0007669"/>
    <property type="project" value="InterPro"/>
</dbReference>
<dbReference type="WBParaSite" id="ASIM_0000938001-mRNA-1">
    <property type="protein sequence ID" value="ASIM_0000938001-mRNA-1"/>
    <property type="gene ID" value="ASIM_0000938001"/>
</dbReference>
<evidence type="ECO:0000259" key="2">
    <source>
        <dbReference type="Pfam" id="PF02866"/>
    </source>
</evidence>
<dbReference type="Proteomes" id="UP000267096">
    <property type="component" value="Unassembled WGS sequence"/>
</dbReference>
<dbReference type="Gene3D" id="3.90.110.10">
    <property type="entry name" value="Lactate dehydrogenase/glycoside hydrolase, family 4, C-terminal"/>
    <property type="match status" value="1"/>
</dbReference>
<dbReference type="PANTHER" id="PTHR23382">
    <property type="entry name" value="MALATE DEHYDROGENASE"/>
    <property type="match status" value="1"/>
</dbReference>
<dbReference type="SUPFAM" id="SSF56327">
    <property type="entry name" value="LDH C-terminal domain-like"/>
    <property type="match status" value="1"/>
</dbReference>
<dbReference type="InterPro" id="IPR022383">
    <property type="entry name" value="Lactate/malate_DH_C"/>
</dbReference>
<reference evidence="3 4" key="2">
    <citation type="submission" date="2018-11" db="EMBL/GenBank/DDBJ databases">
        <authorList>
            <consortium name="Pathogen Informatics"/>
        </authorList>
    </citation>
    <scope>NUCLEOTIDE SEQUENCE [LARGE SCALE GENOMIC DNA]</scope>
</reference>
<dbReference type="InterPro" id="IPR010945">
    <property type="entry name" value="Malate_DH_type2"/>
</dbReference>
<dbReference type="EMBL" id="UYRR01026818">
    <property type="protein sequence ID" value="VDK36916.1"/>
    <property type="molecule type" value="Genomic_DNA"/>
</dbReference>
<evidence type="ECO:0000256" key="1">
    <source>
        <dbReference type="ARBA" id="ARBA00023002"/>
    </source>
</evidence>
<evidence type="ECO:0000313" key="5">
    <source>
        <dbReference type="WBParaSite" id="ASIM_0000938001-mRNA-1"/>
    </source>
</evidence>
<evidence type="ECO:0000313" key="4">
    <source>
        <dbReference type="Proteomes" id="UP000267096"/>
    </source>
</evidence>
<proteinExistence type="predicted"/>
<name>A0A0M3JNY8_ANISI</name>
<dbReference type="InterPro" id="IPR015955">
    <property type="entry name" value="Lactate_DH/Glyco_Ohase_4_C"/>
</dbReference>
<dbReference type="Pfam" id="PF02866">
    <property type="entry name" value="Ldh_1_C"/>
    <property type="match status" value="1"/>
</dbReference>
<dbReference type="GO" id="GO:0016615">
    <property type="term" value="F:malate dehydrogenase activity"/>
    <property type="evidence" value="ECO:0007669"/>
    <property type="project" value="InterPro"/>
</dbReference>
<organism evidence="5">
    <name type="scientific">Anisakis simplex</name>
    <name type="common">Herring worm</name>
    <dbReference type="NCBI Taxonomy" id="6269"/>
    <lineage>
        <taxon>Eukaryota</taxon>
        <taxon>Metazoa</taxon>
        <taxon>Ecdysozoa</taxon>
        <taxon>Nematoda</taxon>
        <taxon>Chromadorea</taxon>
        <taxon>Rhabditida</taxon>
        <taxon>Spirurina</taxon>
        <taxon>Ascaridomorpha</taxon>
        <taxon>Ascaridoidea</taxon>
        <taxon>Anisakidae</taxon>
        <taxon>Anisakis</taxon>
        <taxon>Anisakis simplex complex</taxon>
    </lineage>
</organism>
<dbReference type="OrthoDB" id="4069699at2759"/>
<sequence length="78" mass="8360">MSAAKAACDHVHDWHHGTKAGEWVSMAVASDGSYGVPQGLVFSFPCTVEKGEWKIVQGLTLDEFAKGKIAITQKVRSG</sequence>
<keyword evidence="1" id="KW-0560">Oxidoreductase</keyword>
<dbReference type="AlphaFoldDB" id="A0A0M3JNY8"/>
<dbReference type="GO" id="GO:0016616">
    <property type="term" value="F:oxidoreductase activity, acting on the CH-OH group of donors, NAD or NADP as acceptor"/>
    <property type="evidence" value="ECO:0007669"/>
    <property type="project" value="InterPro"/>
</dbReference>
<protein>
    <submittedName>
        <fullName evidence="5">Malate dehydrogenase (inferred by orthology to a C. elegans protein)</fullName>
    </submittedName>
</protein>
<feature type="domain" description="Lactate/malate dehydrogenase C-terminal" evidence="2">
    <location>
        <begin position="1"/>
        <end position="73"/>
    </location>
</feature>
<evidence type="ECO:0000313" key="3">
    <source>
        <dbReference type="EMBL" id="VDK36916.1"/>
    </source>
</evidence>
<keyword evidence="4" id="KW-1185">Reference proteome</keyword>
<accession>A0A0M3JNY8</accession>
<gene>
    <name evidence="3" type="ORF">ASIM_LOCUS9120</name>
</gene>
<reference evidence="5" key="1">
    <citation type="submission" date="2017-02" db="UniProtKB">
        <authorList>
            <consortium name="WormBaseParasite"/>
        </authorList>
    </citation>
    <scope>IDENTIFICATION</scope>
</reference>